<comment type="subcellular location">
    <subcellularLocation>
        <location evidence="1">Nucleus</location>
    </subcellularLocation>
</comment>
<dbReference type="AlphaFoldDB" id="A0A6P5JHD8"/>
<dbReference type="PANTHER" id="PTHR12214">
    <property type="entry name" value="GC-RICH SEQUENCE DNA-BINDING FACTOR"/>
    <property type="match status" value="1"/>
</dbReference>
<keyword evidence="3" id="KW-0539">Nucleus</keyword>
<feature type="compositionally biased region" description="Basic and acidic residues" evidence="4">
    <location>
        <begin position="487"/>
        <end position="531"/>
    </location>
</feature>
<dbReference type="CTD" id="6936"/>
<dbReference type="RefSeq" id="XP_020833640.1">
    <property type="nucleotide sequence ID" value="XM_020977981.1"/>
</dbReference>
<feature type="region of interest" description="Disordered" evidence="4">
    <location>
        <begin position="618"/>
        <end position="650"/>
    </location>
</feature>
<evidence type="ECO:0000256" key="4">
    <source>
        <dbReference type="SAM" id="MobiDB-lite"/>
    </source>
</evidence>
<protein>
    <submittedName>
        <fullName evidence="7">LOW QUALITY PROTEIN: GC-rich sequence DNA-binding factor 2</fullName>
    </submittedName>
</protein>
<dbReference type="KEGG" id="pcw:110202028"/>
<accession>A0A6P5JHD8</accession>
<dbReference type="InterPro" id="IPR012890">
    <property type="entry name" value="GCFC2-like"/>
</dbReference>
<sequence>MSQRPPRNFRQRKADSGSSSDPDSDPGPSPDLGLGGRVSERALGAPRSRGRAHVWATSRRTGTSRSGPAPPDVHRAASESCSSSPEVNGGSSESHPATPCEDKDTEAEARDFLGSGSSGKASFSPGLQDDWSGAWPSLQGPQGPVLGSWQPRQPYPKAAAGGATAQEDYLPLSERPWDHVLDQKGSSDTDSDVGPTPRGMGIHMLRLRGAGEAASSSEGQEEGGSEGEALDVWEAQQMRKALRVTDVAPDPGLKVQNRHVVKRTLDGPVSFPPVNLEIIKKQLSSRLASLEGVHHSHQREYERVLQDRDSAKNTIADLEKVPDPAPTCAFYRGLKAYLAALVDCLSEKIMVIQQLESAMHSLLQERIASSLKRRQAELQEEAMHLQRLAGEVDGVLLAWRVLPHVSQGGPFDSKPSASSVGEKQSLCTLKQWRLSFKLDVAKVLTSVVGRAGTETGAFLSFPEGAPLQITANVPRTSWGSTSLQRRGSRDPSLRRGRAWPREAWGEEGPHVPSSEHSDGGGKKREGERGRQTETVLGSSSSRGSAWVCRERSQEEPHRPDGGVDGALRYALCHSLARKMDDAPAPGSLAEDVGAQKLPDEAAARRVIVVIKCRMRRRQARESSGMSQHQEDMSSDGDNDSDSMSPSEGSNFRERQGAILRSCHSVFEDVNEEFSDVQKILLKFQQWRERFPDSYHEAYASLCLPKLFSPFIRIQMLDWNPLKPRTKFIGTLIKPNCVSLQCMPWFQSLEGFAKSGAAAQSEEQSPDGEILPAALEKTVLPHITVFVRFFWDPVSTSQTRSLVQHCREILGLCAATRGRRSHATQPRKEDIGRNLGSEYSKEVRASLESGIPLGQGAQPKAPPGTFSVAFLSTEVLASEQQELMDSVVSRLKKAVEEDVFIPLYPKRLVEDKASPHASFQERQFWSAVQLLGNILLWDGLILKDALRELVLDKLLNRYLVIGLSNACPGPGVAEKYRRVVESLPKSWFSEQHAGSSIPQLASLTNALVQAAQQLHDSELGSEVGEMVLLLVKMKALMQARAFVERNQLDLLRSCVNAPQ</sequence>
<keyword evidence="7" id="KW-0238">DNA-binding</keyword>
<evidence type="ECO:0000256" key="1">
    <source>
        <dbReference type="ARBA" id="ARBA00004123"/>
    </source>
</evidence>
<dbReference type="InterPro" id="IPR022783">
    <property type="entry name" value="GCFC_dom"/>
</dbReference>
<comment type="similarity">
    <text evidence="2">Belongs to the GCF family.</text>
</comment>
<feature type="compositionally biased region" description="Basic and acidic residues" evidence="4">
    <location>
        <begin position="548"/>
        <end position="561"/>
    </location>
</feature>
<feature type="compositionally biased region" description="Polar residues" evidence="4">
    <location>
        <begin position="79"/>
        <end position="95"/>
    </location>
</feature>
<feature type="region of interest" description="Disordered" evidence="4">
    <location>
        <begin position="472"/>
        <end position="564"/>
    </location>
</feature>
<gene>
    <name evidence="7" type="primary">GCFC2</name>
</gene>
<dbReference type="FunCoup" id="A0A6P5JHD8">
    <property type="interactions" value="3990"/>
</dbReference>
<dbReference type="GO" id="GO:0005634">
    <property type="term" value="C:nucleus"/>
    <property type="evidence" value="ECO:0007669"/>
    <property type="project" value="UniProtKB-SubCell"/>
</dbReference>
<feature type="compositionally biased region" description="Basic and acidic residues" evidence="4">
    <location>
        <begin position="100"/>
        <end position="111"/>
    </location>
</feature>
<dbReference type="GO" id="GO:0000398">
    <property type="term" value="P:mRNA splicing, via spliceosome"/>
    <property type="evidence" value="ECO:0007669"/>
    <property type="project" value="InterPro"/>
</dbReference>
<dbReference type="GO" id="GO:0003677">
    <property type="term" value="F:DNA binding"/>
    <property type="evidence" value="ECO:0007669"/>
    <property type="project" value="UniProtKB-KW"/>
</dbReference>
<evidence type="ECO:0000259" key="5">
    <source>
        <dbReference type="Pfam" id="PF07842"/>
    </source>
</evidence>
<keyword evidence="6" id="KW-1185">Reference proteome</keyword>
<evidence type="ECO:0000313" key="6">
    <source>
        <dbReference type="Proteomes" id="UP000515140"/>
    </source>
</evidence>
<dbReference type="Proteomes" id="UP000515140">
    <property type="component" value="Unplaced"/>
</dbReference>
<feature type="domain" description="GCF C-terminal" evidence="5">
    <location>
        <begin position="677"/>
        <end position="810"/>
    </location>
</feature>
<feature type="compositionally biased region" description="Polar residues" evidence="4">
    <location>
        <begin position="532"/>
        <end position="543"/>
    </location>
</feature>
<dbReference type="Pfam" id="PF07842">
    <property type="entry name" value="GCFC"/>
    <property type="match status" value="1"/>
</dbReference>
<dbReference type="InParanoid" id="A0A6P5JHD8"/>
<organism evidence="6 7">
    <name type="scientific">Phascolarctos cinereus</name>
    <name type="common">Koala</name>
    <dbReference type="NCBI Taxonomy" id="38626"/>
    <lineage>
        <taxon>Eukaryota</taxon>
        <taxon>Metazoa</taxon>
        <taxon>Chordata</taxon>
        <taxon>Craniata</taxon>
        <taxon>Vertebrata</taxon>
        <taxon>Euteleostomi</taxon>
        <taxon>Mammalia</taxon>
        <taxon>Metatheria</taxon>
        <taxon>Diprotodontia</taxon>
        <taxon>Phascolarctidae</taxon>
        <taxon>Phascolarctos</taxon>
    </lineage>
</organism>
<reference evidence="7" key="1">
    <citation type="submission" date="2025-08" db="UniProtKB">
        <authorList>
            <consortium name="RefSeq"/>
        </authorList>
    </citation>
    <scope>IDENTIFICATION</scope>
    <source>
        <tissue evidence="7">Spleen</tissue>
    </source>
</reference>
<proteinExistence type="inferred from homology"/>
<dbReference type="PANTHER" id="PTHR12214:SF4">
    <property type="entry name" value="INTRON LARGE COMPLEX COMPONENT GCFC2"/>
    <property type="match status" value="1"/>
</dbReference>
<dbReference type="GeneID" id="110202028"/>
<evidence type="ECO:0000256" key="2">
    <source>
        <dbReference type="ARBA" id="ARBA00010801"/>
    </source>
</evidence>
<name>A0A6P5JHD8_PHACI</name>
<evidence type="ECO:0000256" key="3">
    <source>
        <dbReference type="ARBA" id="ARBA00023242"/>
    </source>
</evidence>
<evidence type="ECO:0000313" key="7">
    <source>
        <dbReference type="RefSeq" id="XP_020833640.1"/>
    </source>
</evidence>
<feature type="region of interest" description="Disordered" evidence="4">
    <location>
        <begin position="1"/>
        <end position="172"/>
    </location>
</feature>
<feature type="compositionally biased region" description="Polar residues" evidence="4">
    <location>
        <begin position="472"/>
        <end position="485"/>
    </location>
</feature>